<evidence type="ECO:0000313" key="2">
    <source>
        <dbReference type="EMBL" id="AFM39800.1"/>
    </source>
</evidence>
<keyword evidence="1" id="KW-0812">Transmembrane</keyword>
<keyword evidence="3" id="KW-1185">Reference proteome</keyword>
<keyword evidence="1" id="KW-0472">Membrane</keyword>
<gene>
    <name evidence="2" type="ordered locus">Desaci_0739</name>
</gene>
<organism evidence="2 3">
    <name type="scientific">Desulfosporosinus acidiphilus (strain DSM 22704 / JCM 16185 / SJ4)</name>
    <dbReference type="NCBI Taxonomy" id="646529"/>
    <lineage>
        <taxon>Bacteria</taxon>
        <taxon>Bacillati</taxon>
        <taxon>Bacillota</taxon>
        <taxon>Clostridia</taxon>
        <taxon>Eubacteriales</taxon>
        <taxon>Desulfitobacteriaceae</taxon>
        <taxon>Desulfosporosinus</taxon>
    </lineage>
</organism>
<dbReference type="HOGENOM" id="CLU_3182824_0_0_9"/>
<evidence type="ECO:0000256" key="1">
    <source>
        <dbReference type="SAM" id="Phobius"/>
    </source>
</evidence>
<dbReference type="EMBL" id="CP003639">
    <property type="protein sequence ID" value="AFM39800.1"/>
    <property type="molecule type" value="Genomic_DNA"/>
</dbReference>
<reference evidence="2 3" key="1">
    <citation type="journal article" date="2012" name="J. Bacteriol.">
        <title>Complete genome sequences of Desulfosporosinus orientis DSM765T, Desulfosporosinus youngiae DSM17734T, Desulfosporosinus meridiei DSM13257T, and Desulfosporosinus acidiphilus DSM22704T.</title>
        <authorList>
            <person name="Pester M."/>
            <person name="Brambilla E."/>
            <person name="Alazard D."/>
            <person name="Rattei T."/>
            <person name="Weinmaier T."/>
            <person name="Han J."/>
            <person name="Lucas S."/>
            <person name="Lapidus A."/>
            <person name="Cheng J.F."/>
            <person name="Goodwin L."/>
            <person name="Pitluck S."/>
            <person name="Peters L."/>
            <person name="Ovchinnikova G."/>
            <person name="Teshima H."/>
            <person name="Detter J.C."/>
            <person name="Han C.S."/>
            <person name="Tapia R."/>
            <person name="Land M.L."/>
            <person name="Hauser L."/>
            <person name="Kyrpides N.C."/>
            <person name="Ivanova N.N."/>
            <person name="Pagani I."/>
            <person name="Huntmann M."/>
            <person name="Wei C.L."/>
            <person name="Davenport K.W."/>
            <person name="Daligault H."/>
            <person name="Chain P.S."/>
            <person name="Chen A."/>
            <person name="Mavromatis K."/>
            <person name="Markowitz V."/>
            <person name="Szeto E."/>
            <person name="Mikhailova N."/>
            <person name="Pati A."/>
            <person name="Wagner M."/>
            <person name="Woyke T."/>
            <person name="Ollivier B."/>
            <person name="Klenk H.P."/>
            <person name="Spring S."/>
            <person name="Loy A."/>
        </authorList>
    </citation>
    <scope>NUCLEOTIDE SEQUENCE [LARGE SCALE GENOMIC DNA]</scope>
    <source>
        <strain evidence="3">DSM 22704 / JCM 16185 / SJ4</strain>
    </source>
</reference>
<accession>I4D1X6</accession>
<name>I4D1X6_DESAJ</name>
<sequence>MSKPNEPLIEDDEWAAFRKREHIFNWLGALSATFIVITLVIAKILY</sequence>
<proteinExistence type="predicted"/>
<dbReference type="AlphaFoldDB" id="I4D1X6"/>
<protein>
    <submittedName>
        <fullName evidence="2">Uncharacterized protein</fullName>
    </submittedName>
</protein>
<keyword evidence="1" id="KW-1133">Transmembrane helix</keyword>
<dbReference type="Proteomes" id="UP000002892">
    <property type="component" value="Chromosome"/>
</dbReference>
<dbReference type="KEGG" id="dai:Desaci_0739"/>
<evidence type="ECO:0000313" key="3">
    <source>
        <dbReference type="Proteomes" id="UP000002892"/>
    </source>
</evidence>
<feature type="transmembrane region" description="Helical" evidence="1">
    <location>
        <begin position="23"/>
        <end position="45"/>
    </location>
</feature>
<dbReference type="RefSeq" id="WP_014825811.1">
    <property type="nucleotide sequence ID" value="NC_018068.1"/>
</dbReference>